<keyword evidence="7 9" id="KW-1133">Transmembrane helix</keyword>
<feature type="transmembrane region" description="Helical" evidence="9">
    <location>
        <begin position="171"/>
        <end position="192"/>
    </location>
</feature>
<feature type="transmembrane region" description="Helical" evidence="9">
    <location>
        <begin position="213"/>
        <end position="238"/>
    </location>
</feature>
<dbReference type="InterPro" id="IPR026046">
    <property type="entry name" value="UBIAD1"/>
</dbReference>
<feature type="transmembrane region" description="Helical" evidence="9">
    <location>
        <begin position="140"/>
        <end position="165"/>
    </location>
</feature>
<feature type="transmembrane region" description="Helical" evidence="9">
    <location>
        <begin position="38"/>
        <end position="57"/>
    </location>
</feature>
<dbReference type="PANTHER" id="PTHR13929:SF0">
    <property type="entry name" value="UBIA PRENYLTRANSFERASE DOMAIN-CONTAINING PROTEIN 1"/>
    <property type="match status" value="1"/>
</dbReference>
<evidence type="ECO:0000256" key="7">
    <source>
        <dbReference type="ARBA" id="ARBA00022989"/>
    </source>
</evidence>
<keyword evidence="3" id="KW-0474">Menaquinone biosynthesis</keyword>
<dbReference type="AlphaFoldDB" id="A0A432X9J1"/>
<feature type="transmembrane region" description="Helical" evidence="9">
    <location>
        <begin position="117"/>
        <end position="133"/>
    </location>
</feature>
<feature type="transmembrane region" description="Helical" evidence="9">
    <location>
        <begin position="273"/>
        <end position="296"/>
    </location>
</feature>
<evidence type="ECO:0000256" key="9">
    <source>
        <dbReference type="SAM" id="Phobius"/>
    </source>
</evidence>
<gene>
    <name evidence="10" type="ORF">CWE15_02010</name>
</gene>
<protein>
    <submittedName>
        <fullName evidence="10">1,4-dihydroxy-2-naphthoate prenyltransferase</fullName>
    </submittedName>
</protein>
<comment type="subcellular location">
    <subcellularLocation>
        <location evidence="1">Membrane</location>
        <topology evidence="1">Multi-pass membrane protein</topology>
    </subcellularLocation>
</comment>
<evidence type="ECO:0000256" key="1">
    <source>
        <dbReference type="ARBA" id="ARBA00004141"/>
    </source>
</evidence>
<dbReference type="RefSeq" id="WP_126756376.1">
    <property type="nucleotide sequence ID" value="NZ_PIPQ01000001.1"/>
</dbReference>
<organism evidence="10 11">
    <name type="scientific">Aliidiomarina taiwanensis</name>
    <dbReference type="NCBI Taxonomy" id="946228"/>
    <lineage>
        <taxon>Bacteria</taxon>
        <taxon>Pseudomonadati</taxon>
        <taxon>Pseudomonadota</taxon>
        <taxon>Gammaproteobacteria</taxon>
        <taxon>Alteromonadales</taxon>
        <taxon>Idiomarinaceae</taxon>
        <taxon>Aliidiomarina</taxon>
    </lineage>
</organism>
<keyword evidence="6 9" id="KW-0812">Transmembrane</keyword>
<keyword evidence="8 9" id="KW-0472">Membrane</keyword>
<dbReference type="UniPathway" id="UPA00079"/>
<sequence length="297" mass="32582">MLKTMKGVARLNFLTLTLLCVLLAMAYAIQQGASVALLPLLFVCLVAFGAHMSVNAFNEYFDFRSGLDKITPKTPFSGGSGTLVKAPEKARIAYVFAWLSLLVVVCSGLALTAIMGWPLLLIGVPGVLIIYTYTQHINRLPIVCLMAPGIGFGFFMTLGAIWVFYQQLTPGAWLLGAVVALLVNNLLLLNQFPDADADFKVGRRTLPIVWGKARCTVLLAFHYVLCFILVGVAVLLSWLPLQSTLVFLCAPLLYLLLPGIYKNKGSVLKLTPYLGLNVVFIHAFLLLLIAGLFWAWW</sequence>
<dbReference type="Proteomes" id="UP000286976">
    <property type="component" value="Unassembled WGS sequence"/>
</dbReference>
<dbReference type="GO" id="GO:0016020">
    <property type="term" value="C:membrane"/>
    <property type="evidence" value="ECO:0007669"/>
    <property type="project" value="UniProtKB-SubCell"/>
</dbReference>
<proteinExistence type="predicted"/>
<comment type="caution">
    <text evidence="10">The sequence shown here is derived from an EMBL/GenBank/DDBJ whole genome shotgun (WGS) entry which is preliminary data.</text>
</comment>
<feature type="transmembrane region" description="Helical" evidence="9">
    <location>
        <begin position="92"/>
        <end position="111"/>
    </location>
</feature>
<dbReference type="CDD" id="cd13962">
    <property type="entry name" value="PT_UbiA_UBIAD1"/>
    <property type="match status" value="1"/>
</dbReference>
<evidence type="ECO:0000313" key="11">
    <source>
        <dbReference type="Proteomes" id="UP000286976"/>
    </source>
</evidence>
<evidence type="ECO:0000313" key="10">
    <source>
        <dbReference type="EMBL" id="RUO43980.1"/>
    </source>
</evidence>
<dbReference type="OrthoDB" id="3344514at2"/>
<keyword evidence="4" id="KW-1003">Cell membrane</keyword>
<comment type="pathway">
    <text evidence="2">Quinol/quinone metabolism; menaquinone biosynthesis.</text>
</comment>
<keyword evidence="11" id="KW-1185">Reference proteome</keyword>
<dbReference type="EMBL" id="PIPQ01000001">
    <property type="protein sequence ID" value="RUO43980.1"/>
    <property type="molecule type" value="Genomic_DNA"/>
</dbReference>
<evidence type="ECO:0000256" key="3">
    <source>
        <dbReference type="ARBA" id="ARBA00022428"/>
    </source>
</evidence>
<evidence type="ECO:0000256" key="5">
    <source>
        <dbReference type="ARBA" id="ARBA00022679"/>
    </source>
</evidence>
<dbReference type="InterPro" id="IPR000537">
    <property type="entry name" value="UbiA_prenyltransferase"/>
</dbReference>
<accession>A0A432X9J1</accession>
<dbReference type="Gene3D" id="1.10.357.140">
    <property type="entry name" value="UbiA prenyltransferase"/>
    <property type="match status" value="1"/>
</dbReference>
<dbReference type="GO" id="GO:0004659">
    <property type="term" value="F:prenyltransferase activity"/>
    <property type="evidence" value="ECO:0007669"/>
    <property type="project" value="InterPro"/>
</dbReference>
<dbReference type="GO" id="GO:0042371">
    <property type="term" value="P:vitamin K biosynthetic process"/>
    <property type="evidence" value="ECO:0007669"/>
    <property type="project" value="TreeGrafter"/>
</dbReference>
<dbReference type="Pfam" id="PF01040">
    <property type="entry name" value="UbiA"/>
    <property type="match status" value="1"/>
</dbReference>
<evidence type="ECO:0000256" key="8">
    <source>
        <dbReference type="ARBA" id="ARBA00023136"/>
    </source>
</evidence>
<dbReference type="PANTHER" id="PTHR13929">
    <property type="entry name" value="1,4-DIHYDROXY-2-NAPHTHOATE OCTAPRENYLTRANSFERASE"/>
    <property type="match status" value="1"/>
</dbReference>
<dbReference type="GO" id="GO:0009234">
    <property type="term" value="P:menaquinone biosynthetic process"/>
    <property type="evidence" value="ECO:0007669"/>
    <property type="project" value="UniProtKB-UniPathway"/>
</dbReference>
<evidence type="ECO:0000256" key="4">
    <source>
        <dbReference type="ARBA" id="ARBA00022475"/>
    </source>
</evidence>
<dbReference type="PIRSF" id="PIRSF005355">
    <property type="entry name" value="UBIAD1"/>
    <property type="match status" value="1"/>
</dbReference>
<evidence type="ECO:0000256" key="6">
    <source>
        <dbReference type="ARBA" id="ARBA00022692"/>
    </source>
</evidence>
<feature type="transmembrane region" description="Helical" evidence="9">
    <location>
        <begin position="244"/>
        <end position="261"/>
    </location>
</feature>
<dbReference type="InterPro" id="IPR044878">
    <property type="entry name" value="UbiA_sf"/>
</dbReference>
<name>A0A432X9J1_9GAMM</name>
<reference evidence="10 11" key="1">
    <citation type="journal article" date="2011" name="Front. Microbiol.">
        <title>Genomic signatures of strain selection and enhancement in Bacillus atrophaeus var. globigii, a historical biowarfare simulant.</title>
        <authorList>
            <person name="Gibbons H.S."/>
            <person name="Broomall S.M."/>
            <person name="McNew L.A."/>
            <person name="Daligault H."/>
            <person name="Chapman C."/>
            <person name="Bruce D."/>
            <person name="Karavis M."/>
            <person name="Krepps M."/>
            <person name="McGregor P.A."/>
            <person name="Hong C."/>
            <person name="Park K.H."/>
            <person name="Akmal A."/>
            <person name="Feldman A."/>
            <person name="Lin J.S."/>
            <person name="Chang W.E."/>
            <person name="Higgs B.W."/>
            <person name="Demirev P."/>
            <person name="Lindquist J."/>
            <person name="Liem A."/>
            <person name="Fochler E."/>
            <person name="Read T.D."/>
            <person name="Tapia R."/>
            <person name="Johnson S."/>
            <person name="Bishop-Lilly K.A."/>
            <person name="Detter C."/>
            <person name="Han C."/>
            <person name="Sozhamannan S."/>
            <person name="Rosenzweig C.N."/>
            <person name="Skowronski E.W."/>
        </authorList>
    </citation>
    <scope>NUCLEOTIDE SEQUENCE [LARGE SCALE GENOMIC DNA]</scope>
    <source>
        <strain evidence="10 11">AIT1</strain>
    </source>
</reference>
<evidence type="ECO:0000256" key="2">
    <source>
        <dbReference type="ARBA" id="ARBA00004863"/>
    </source>
</evidence>
<keyword evidence="5 10" id="KW-0808">Transferase</keyword>